<dbReference type="SUPFAM" id="SSF117396">
    <property type="entry name" value="TM1631-like"/>
    <property type="match status" value="1"/>
</dbReference>
<accession>A0ABM7NJ52</accession>
<keyword evidence="2" id="KW-1185">Reference proteome</keyword>
<proteinExistence type="predicted"/>
<dbReference type="InterPro" id="IPR002763">
    <property type="entry name" value="DUF72"/>
</dbReference>
<evidence type="ECO:0000313" key="2">
    <source>
        <dbReference type="Proteomes" id="UP000663623"/>
    </source>
</evidence>
<dbReference type="Gene3D" id="3.20.20.410">
    <property type="entry name" value="Protein of unknown function UPF0759"/>
    <property type="match status" value="1"/>
</dbReference>
<dbReference type="RefSeq" id="WP_207180243.1">
    <property type="nucleotide sequence ID" value="NZ_AP024480.1"/>
</dbReference>
<dbReference type="Proteomes" id="UP000663623">
    <property type="component" value="Chromosome"/>
</dbReference>
<sequence length="247" mass="29426">MNNLKIYIGTSGFSYSHWRGIFYPEKLPTSRMFEFYVMHFRTTEINSSFYRLPQEKTVLNWLNFSQAEFVFSLKAPRTITHIKRFLNVEDEWKKFENRVKLLKEKLGAILLQLPPSFKADEENVKRLFNFLDDKENFVFAIEFRHKSWFVDDIYDILRSKNIAFVIADSSRYPKEKIITANFAYIRLHGPKEMFSSSYSESELKNLAIDIKEYSKICEKIYVYFNNDFNGYAVENAKTLVKILENIL</sequence>
<protein>
    <recommendedName>
        <fullName evidence="3">DUF72 domain-containing protein</fullName>
    </recommendedName>
</protein>
<dbReference type="InterPro" id="IPR036520">
    <property type="entry name" value="UPF0759_sf"/>
</dbReference>
<name>A0ABM7NJ52_9FIRM</name>
<evidence type="ECO:0000313" key="1">
    <source>
        <dbReference type="EMBL" id="BCS80131.1"/>
    </source>
</evidence>
<evidence type="ECO:0008006" key="3">
    <source>
        <dbReference type="Google" id="ProtNLM"/>
    </source>
</evidence>
<dbReference type="PANTHER" id="PTHR30348">
    <property type="entry name" value="UNCHARACTERIZED PROTEIN YECE"/>
    <property type="match status" value="1"/>
</dbReference>
<reference evidence="1 2" key="1">
    <citation type="submission" date="2021-02" db="EMBL/GenBank/DDBJ databases">
        <title>Nitrogen-fixing ability and nitrogen fixation related genes of thermophilic fermentative bacteria in the genus Caldicellulosiruptor.</title>
        <authorList>
            <person name="Chen Y."/>
            <person name="Nishihara A."/>
            <person name="Haruta S."/>
        </authorList>
    </citation>
    <scope>NUCLEOTIDE SEQUENCE [LARGE SCALE GENOMIC DNA]</scope>
    <source>
        <strain evidence="1 2">YA01</strain>
    </source>
</reference>
<dbReference type="EMBL" id="AP024480">
    <property type="protein sequence ID" value="BCS80131.1"/>
    <property type="molecule type" value="Genomic_DNA"/>
</dbReference>
<dbReference type="PANTHER" id="PTHR30348:SF4">
    <property type="entry name" value="DUF72 DOMAIN-CONTAINING PROTEIN"/>
    <property type="match status" value="1"/>
</dbReference>
<dbReference type="Pfam" id="PF01904">
    <property type="entry name" value="DUF72"/>
    <property type="match status" value="1"/>
</dbReference>
<gene>
    <name evidence="1" type="ORF">CaldiYA01_00910</name>
</gene>
<organism evidence="1 2">
    <name type="scientific">Caldicellulosiruptor diazotrophicus</name>
    <dbReference type="NCBI Taxonomy" id="2806205"/>
    <lineage>
        <taxon>Bacteria</taxon>
        <taxon>Bacillati</taxon>
        <taxon>Bacillota</taxon>
        <taxon>Bacillota incertae sedis</taxon>
        <taxon>Caldicellulosiruptorales</taxon>
        <taxon>Caldicellulosiruptoraceae</taxon>
        <taxon>Caldicellulosiruptor</taxon>
    </lineage>
</organism>